<evidence type="ECO:0000313" key="6">
    <source>
        <dbReference type="EMBL" id="KFE99510.1"/>
    </source>
</evidence>
<dbReference type="eggNOG" id="COG0491">
    <property type="taxonomic scope" value="Bacteria"/>
</dbReference>
<dbReference type="PANTHER" id="PTHR46233">
    <property type="entry name" value="HYDROXYACYLGLUTATHIONE HYDROLASE GLOC"/>
    <property type="match status" value="1"/>
</dbReference>
<feature type="domain" description="Metallo-beta-lactamase" evidence="5">
    <location>
        <begin position="13"/>
        <end position="195"/>
    </location>
</feature>
<dbReference type="CDD" id="cd06262">
    <property type="entry name" value="metallo-hydrolase-like_MBL-fold"/>
    <property type="match status" value="1"/>
</dbReference>
<dbReference type="SMART" id="SM00849">
    <property type="entry name" value="Lactamase_B"/>
    <property type="match status" value="1"/>
</dbReference>
<sequence>MFRIQPFVFNFASENTYLLFNENKNAWLIDPGNMNENETQVISSFITENDLKIQKILLTHAHIDHVLGLQWAFDTFKVPVTMHQDDKEVLDMFQMSGMRFGFQLDHINVDIEYVNEGDELDFDGEKFRIYHVPGHSPGSIVFHNENQKFMISGDVLFEGSIGRTDLYKGNYEQLIEGIKTKLFVLDDETQVFSGHGNPTTIGFEKTYNPFLK</sequence>
<dbReference type="GO" id="GO:0046872">
    <property type="term" value="F:metal ion binding"/>
    <property type="evidence" value="ECO:0007669"/>
    <property type="project" value="UniProtKB-KW"/>
</dbReference>
<organism evidence="6 7">
    <name type="scientific">Chryseobacterium formosense</name>
    <dbReference type="NCBI Taxonomy" id="236814"/>
    <lineage>
        <taxon>Bacteria</taxon>
        <taxon>Pseudomonadati</taxon>
        <taxon>Bacteroidota</taxon>
        <taxon>Flavobacteriia</taxon>
        <taxon>Flavobacteriales</taxon>
        <taxon>Weeksellaceae</taxon>
        <taxon>Chryseobacterium group</taxon>
        <taxon>Chryseobacterium</taxon>
    </lineage>
</organism>
<dbReference type="RefSeq" id="WP_034673081.1">
    <property type="nucleotide sequence ID" value="NZ_FPAP01000004.1"/>
</dbReference>
<dbReference type="OrthoDB" id="9802248at2"/>
<comment type="cofactor">
    <cofactor evidence="1">
        <name>Zn(2+)</name>
        <dbReference type="ChEBI" id="CHEBI:29105"/>
    </cofactor>
</comment>
<evidence type="ECO:0000256" key="4">
    <source>
        <dbReference type="ARBA" id="ARBA00022833"/>
    </source>
</evidence>
<keyword evidence="2" id="KW-0479">Metal-binding</keyword>
<dbReference type="SUPFAM" id="SSF56281">
    <property type="entry name" value="Metallo-hydrolase/oxidoreductase"/>
    <property type="match status" value="1"/>
</dbReference>
<reference evidence="6 7" key="1">
    <citation type="submission" date="2014-07" db="EMBL/GenBank/DDBJ databases">
        <title>Genome of Chryseobacterium formosense LMG 24722.</title>
        <authorList>
            <person name="Pipes S.E."/>
            <person name="Stropko S.J."/>
            <person name="Newman J.D."/>
        </authorList>
    </citation>
    <scope>NUCLEOTIDE SEQUENCE [LARGE SCALE GENOMIC DNA]</scope>
    <source>
        <strain evidence="6 7">LMG 24722</strain>
    </source>
</reference>
<dbReference type="PANTHER" id="PTHR46233:SF3">
    <property type="entry name" value="HYDROXYACYLGLUTATHIONE HYDROLASE GLOC"/>
    <property type="match status" value="1"/>
</dbReference>
<dbReference type="GO" id="GO:0016787">
    <property type="term" value="F:hydrolase activity"/>
    <property type="evidence" value="ECO:0007669"/>
    <property type="project" value="UniProtKB-KW"/>
</dbReference>
<keyword evidence="4" id="KW-0862">Zinc</keyword>
<accession>A0A085Z4Z7</accession>
<dbReference type="InterPro" id="IPR051453">
    <property type="entry name" value="MBL_Glyoxalase_II"/>
</dbReference>
<proteinExistence type="predicted"/>
<protein>
    <submittedName>
        <fullName evidence="6">Metallo-beta-lactamase</fullName>
    </submittedName>
</protein>
<dbReference type="EMBL" id="JPRP01000001">
    <property type="protein sequence ID" value="KFE99510.1"/>
    <property type="molecule type" value="Genomic_DNA"/>
</dbReference>
<evidence type="ECO:0000256" key="3">
    <source>
        <dbReference type="ARBA" id="ARBA00022801"/>
    </source>
</evidence>
<evidence type="ECO:0000256" key="1">
    <source>
        <dbReference type="ARBA" id="ARBA00001947"/>
    </source>
</evidence>
<keyword evidence="3" id="KW-0378">Hydrolase</keyword>
<dbReference type="Proteomes" id="UP000028713">
    <property type="component" value="Unassembled WGS sequence"/>
</dbReference>
<dbReference type="STRING" id="236814.IX39_02260"/>
<evidence type="ECO:0000256" key="2">
    <source>
        <dbReference type="ARBA" id="ARBA00022723"/>
    </source>
</evidence>
<evidence type="ECO:0000259" key="5">
    <source>
        <dbReference type="SMART" id="SM00849"/>
    </source>
</evidence>
<dbReference type="Pfam" id="PF00753">
    <property type="entry name" value="Lactamase_B"/>
    <property type="match status" value="1"/>
</dbReference>
<dbReference type="InterPro" id="IPR001279">
    <property type="entry name" value="Metallo-B-lactamas"/>
</dbReference>
<evidence type="ECO:0000313" key="7">
    <source>
        <dbReference type="Proteomes" id="UP000028713"/>
    </source>
</evidence>
<keyword evidence="7" id="KW-1185">Reference proteome</keyword>
<dbReference type="AlphaFoldDB" id="A0A085Z4Z7"/>
<name>A0A085Z4Z7_9FLAO</name>
<gene>
    <name evidence="6" type="ORF">IX39_02260</name>
</gene>
<comment type="caution">
    <text evidence="6">The sequence shown here is derived from an EMBL/GenBank/DDBJ whole genome shotgun (WGS) entry which is preliminary data.</text>
</comment>
<dbReference type="Gene3D" id="3.60.15.10">
    <property type="entry name" value="Ribonuclease Z/Hydroxyacylglutathione hydrolase-like"/>
    <property type="match status" value="1"/>
</dbReference>
<dbReference type="InterPro" id="IPR036866">
    <property type="entry name" value="RibonucZ/Hydroxyglut_hydro"/>
</dbReference>